<evidence type="ECO:0000313" key="3">
    <source>
        <dbReference type="Proteomes" id="UP000756346"/>
    </source>
</evidence>
<feature type="compositionally biased region" description="Polar residues" evidence="1">
    <location>
        <begin position="130"/>
        <end position="147"/>
    </location>
</feature>
<feature type="compositionally biased region" description="Polar residues" evidence="1">
    <location>
        <begin position="55"/>
        <end position="68"/>
    </location>
</feature>
<feature type="compositionally biased region" description="Polar residues" evidence="1">
    <location>
        <begin position="630"/>
        <end position="639"/>
    </location>
</feature>
<evidence type="ECO:0000313" key="2">
    <source>
        <dbReference type="EMBL" id="KAH7035626.1"/>
    </source>
</evidence>
<feature type="compositionally biased region" description="Acidic residues" evidence="1">
    <location>
        <begin position="84"/>
        <end position="93"/>
    </location>
</feature>
<feature type="compositionally biased region" description="Basic and acidic residues" evidence="1">
    <location>
        <begin position="353"/>
        <end position="363"/>
    </location>
</feature>
<name>A0A9P9BX10_9PEZI</name>
<dbReference type="Proteomes" id="UP000756346">
    <property type="component" value="Unassembled WGS sequence"/>
</dbReference>
<feature type="region of interest" description="Disordered" evidence="1">
    <location>
        <begin position="1"/>
        <end position="206"/>
    </location>
</feature>
<feature type="compositionally biased region" description="Acidic residues" evidence="1">
    <location>
        <begin position="509"/>
        <end position="518"/>
    </location>
</feature>
<dbReference type="AlphaFoldDB" id="A0A9P9BX10"/>
<feature type="compositionally biased region" description="Basic residues" evidence="1">
    <location>
        <begin position="31"/>
        <end position="41"/>
    </location>
</feature>
<comment type="caution">
    <text evidence="2">The sequence shown here is derived from an EMBL/GenBank/DDBJ whole genome shotgun (WGS) entry which is preliminary data.</text>
</comment>
<feature type="compositionally biased region" description="Low complexity" evidence="1">
    <location>
        <begin position="7"/>
        <end position="18"/>
    </location>
</feature>
<feature type="region of interest" description="Disordered" evidence="1">
    <location>
        <begin position="619"/>
        <end position="659"/>
    </location>
</feature>
<protein>
    <submittedName>
        <fullName evidence="2">Uncharacterized protein</fullName>
    </submittedName>
</protein>
<dbReference type="EMBL" id="JAGTJQ010000003">
    <property type="protein sequence ID" value="KAH7035626.1"/>
    <property type="molecule type" value="Genomic_DNA"/>
</dbReference>
<proteinExistence type="predicted"/>
<evidence type="ECO:0000256" key="1">
    <source>
        <dbReference type="SAM" id="MobiDB-lite"/>
    </source>
</evidence>
<organism evidence="2 3">
    <name type="scientific">Microdochium trichocladiopsis</name>
    <dbReference type="NCBI Taxonomy" id="1682393"/>
    <lineage>
        <taxon>Eukaryota</taxon>
        <taxon>Fungi</taxon>
        <taxon>Dikarya</taxon>
        <taxon>Ascomycota</taxon>
        <taxon>Pezizomycotina</taxon>
        <taxon>Sordariomycetes</taxon>
        <taxon>Xylariomycetidae</taxon>
        <taxon>Xylariales</taxon>
        <taxon>Microdochiaceae</taxon>
        <taxon>Microdochium</taxon>
    </lineage>
</organism>
<dbReference type="GeneID" id="70187961"/>
<gene>
    <name evidence="2" type="ORF">B0I36DRAFT_360964</name>
</gene>
<feature type="region of interest" description="Disordered" evidence="1">
    <location>
        <begin position="495"/>
        <end position="558"/>
    </location>
</feature>
<feature type="compositionally biased region" description="Basic and acidic residues" evidence="1">
    <location>
        <begin position="180"/>
        <end position="201"/>
    </location>
</feature>
<keyword evidence="3" id="KW-1185">Reference proteome</keyword>
<feature type="region of interest" description="Disordered" evidence="1">
    <location>
        <begin position="439"/>
        <end position="468"/>
    </location>
</feature>
<feature type="compositionally biased region" description="Basic and acidic residues" evidence="1">
    <location>
        <begin position="155"/>
        <end position="170"/>
    </location>
</feature>
<feature type="region of interest" description="Disordered" evidence="1">
    <location>
        <begin position="328"/>
        <end position="374"/>
    </location>
</feature>
<dbReference type="RefSeq" id="XP_046015719.1">
    <property type="nucleotide sequence ID" value="XM_046158415.1"/>
</dbReference>
<reference evidence="2" key="1">
    <citation type="journal article" date="2021" name="Nat. Commun.">
        <title>Genetic determinants of endophytism in the Arabidopsis root mycobiome.</title>
        <authorList>
            <person name="Mesny F."/>
            <person name="Miyauchi S."/>
            <person name="Thiergart T."/>
            <person name="Pickel B."/>
            <person name="Atanasova L."/>
            <person name="Karlsson M."/>
            <person name="Huettel B."/>
            <person name="Barry K.W."/>
            <person name="Haridas S."/>
            <person name="Chen C."/>
            <person name="Bauer D."/>
            <person name="Andreopoulos W."/>
            <person name="Pangilinan J."/>
            <person name="LaButti K."/>
            <person name="Riley R."/>
            <person name="Lipzen A."/>
            <person name="Clum A."/>
            <person name="Drula E."/>
            <person name="Henrissat B."/>
            <person name="Kohler A."/>
            <person name="Grigoriev I.V."/>
            <person name="Martin F.M."/>
            <person name="Hacquard S."/>
        </authorList>
    </citation>
    <scope>NUCLEOTIDE SEQUENCE</scope>
    <source>
        <strain evidence="2">MPI-CAGE-CH-0230</strain>
    </source>
</reference>
<sequence>MKKPSKTSAAQTESQAQARRLRGINTENQHQHHHQQQHRGTRASSSSSKKRSSSPTVIPSPSLSTRNGQEAKRQKRSTPADPRQEEEQEDPADDVMLVENGHDSAAASAQLIVENEAVHQRNEAGLPASGGQQAATLNSVTAVSASGQELGESGTQRRDIKHEDVEGEDIKTEEEEKVADEDVKNGVIKGEEVKEEEKLQTGEEVEDEAITSLQAVSDARNANIEAEVDAVLLSDILGKLEEFHGHDDHSHAAFGDSGAPNDATVWGTTGSGPQVSIEQIQVEKTGEAVGQGGTEAEDIVHTTSKHADTQAIKHSRDEALSIERAQNAGLAESKASVEPSQSDDIFHLPDSGGQHRPEVRRQTEAGYSASPVQLSQDLATQTTLASDSHGLTPDAASSIDKFAAEALLSMGHSHIAVVDESPSRADSANREYDISLSTAVVNGDRPDAVMSEDDDQQPRRAGQRRSVRRTRLKYEVKVTDANGDTDLEVLGTRRSKRARVRTSNHLFESDQEDNEGNDDYSQVSSRGGKGTRQGKVKAVDNTPEDTPPVKGKEKEKGDISSYFQTLGQAGRSPAAADLARSEIATAGVVFDGVHAPPASLVYPARDDSYPNTRNLNTEATIRKDSGGNSGQPQTGSSQPLEPIDCEQEGRDDGDVSMLDMPEPDMITTGHSVGLERDLESRLGELESLLESFRQKDGQLHSTAWALLQSVMDEYR</sequence>
<accession>A0A9P9BX10</accession>